<accession>A0ABP5IX03</accession>
<dbReference type="Gene3D" id="1.10.260.40">
    <property type="entry name" value="lambda repressor-like DNA-binding domains"/>
    <property type="match status" value="1"/>
</dbReference>
<dbReference type="PROSITE" id="PS50943">
    <property type="entry name" value="HTH_CROC1"/>
    <property type="match status" value="1"/>
</dbReference>
<proteinExistence type="predicted"/>
<evidence type="ECO:0000259" key="1">
    <source>
        <dbReference type="PROSITE" id="PS50943"/>
    </source>
</evidence>
<dbReference type="InterPro" id="IPR010982">
    <property type="entry name" value="Lambda_DNA-bd_dom_sf"/>
</dbReference>
<dbReference type="EMBL" id="BAAAPZ010000019">
    <property type="protein sequence ID" value="GAA2105917.1"/>
    <property type="molecule type" value="Genomic_DNA"/>
</dbReference>
<protein>
    <recommendedName>
        <fullName evidence="1">HTH cro/C1-type domain-containing protein</fullName>
    </recommendedName>
</protein>
<sequence>MADELAARADIGRSTLRDIETGRGTTQFAAVMSVITALGIDRPVVEAADPLNHDLGRMRAHLMHRERVR</sequence>
<comment type="caution">
    <text evidence="2">The sequence shown here is derived from an EMBL/GenBank/DDBJ whole genome shotgun (WGS) entry which is preliminary data.</text>
</comment>
<reference evidence="3" key="1">
    <citation type="journal article" date="2019" name="Int. J. Syst. Evol. Microbiol.">
        <title>The Global Catalogue of Microorganisms (GCM) 10K type strain sequencing project: providing services to taxonomists for standard genome sequencing and annotation.</title>
        <authorList>
            <consortium name="The Broad Institute Genomics Platform"/>
            <consortium name="The Broad Institute Genome Sequencing Center for Infectious Disease"/>
            <person name="Wu L."/>
            <person name="Ma J."/>
        </authorList>
    </citation>
    <scope>NUCLEOTIDE SEQUENCE [LARGE SCALE GENOMIC DNA]</scope>
    <source>
        <strain evidence="3">JCM 15900</strain>
    </source>
</reference>
<organism evidence="2 3">
    <name type="scientific">Brevibacterium salitolerans</name>
    <dbReference type="NCBI Taxonomy" id="1403566"/>
    <lineage>
        <taxon>Bacteria</taxon>
        <taxon>Bacillati</taxon>
        <taxon>Actinomycetota</taxon>
        <taxon>Actinomycetes</taxon>
        <taxon>Micrococcales</taxon>
        <taxon>Brevibacteriaceae</taxon>
        <taxon>Brevibacterium</taxon>
    </lineage>
</organism>
<name>A0ABP5IX03_9MICO</name>
<dbReference type="RefSeq" id="WP_344338449.1">
    <property type="nucleotide sequence ID" value="NZ_BAAAPZ010000019.1"/>
</dbReference>
<gene>
    <name evidence="2" type="ORF">GCM10009823_31660</name>
</gene>
<evidence type="ECO:0000313" key="2">
    <source>
        <dbReference type="EMBL" id="GAA2105917.1"/>
    </source>
</evidence>
<evidence type="ECO:0000313" key="3">
    <source>
        <dbReference type="Proteomes" id="UP001500984"/>
    </source>
</evidence>
<dbReference type="InterPro" id="IPR001387">
    <property type="entry name" value="Cro/C1-type_HTH"/>
</dbReference>
<keyword evidence="3" id="KW-1185">Reference proteome</keyword>
<dbReference type="SUPFAM" id="SSF47413">
    <property type="entry name" value="lambda repressor-like DNA-binding domains"/>
    <property type="match status" value="1"/>
</dbReference>
<feature type="domain" description="HTH cro/C1-type" evidence="1">
    <location>
        <begin position="4"/>
        <end position="45"/>
    </location>
</feature>
<dbReference type="Proteomes" id="UP001500984">
    <property type="component" value="Unassembled WGS sequence"/>
</dbReference>